<evidence type="ECO:0008006" key="4">
    <source>
        <dbReference type="Google" id="ProtNLM"/>
    </source>
</evidence>
<name>A0A0P1BH22_9BASI</name>
<keyword evidence="1" id="KW-0812">Transmembrane</keyword>
<evidence type="ECO:0000256" key="1">
    <source>
        <dbReference type="SAM" id="Phobius"/>
    </source>
</evidence>
<accession>A0A0P1BH22</accession>
<keyword evidence="1" id="KW-0472">Membrane</keyword>
<keyword evidence="3" id="KW-1185">Reference proteome</keyword>
<evidence type="ECO:0000313" key="2">
    <source>
        <dbReference type="EMBL" id="CEH15072.1"/>
    </source>
</evidence>
<dbReference type="AlphaFoldDB" id="A0A0P1BH22"/>
<dbReference type="Pfam" id="PF08592">
    <property type="entry name" value="Anthrone_oxy"/>
    <property type="match status" value="1"/>
</dbReference>
<sequence length="190" mass="20407">MSSQAISIDRLALHALRFKASTPSALVLGLGFAANSYLFLGNTALAGLGPLPAITSWREELGLRAGQSAVIFKKFYKAATPHFAGSAVLSSLSFLATGFLARPLRVLVWPAALLSGAVPFFTYFAMYPTNNAICDTADTVGPVKGAIETLSPSEIKQTDERINRWILLNNIRMGFSGTAWLFAFSAVLLY</sequence>
<proteinExistence type="predicted"/>
<reference evidence="2 3" key="1">
    <citation type="submission" date="2014-09" db="EMBL/GenBank/DDBJ databases">
        <authorList>
            <person name="Magalhaes I.L.F."/>
            <person name="Oliveira U."/>
            <person name="Santos F.R."/>
            <person name="Vidigal T.H.D.A."/>
            <person name="Brescovit A.D."/>
            <person name="Santos A.J."/>
        </authorList>
    </citation>
    <scope>NUCLEOTIDE SEQUENCE [LARGE SCALE GENOMIC DNA]</scope>
</reference>
<protein>
    <recommendedName>
        <fullName evidence="4">DUF1772-domain-containing protein</fullName>
    </recommendedName>
</protein>
<feature type="transmembrane region" description="Helical" evidence="1">
    <location>
        <begin position="83"/>
        <end position="101"/>
    </location>
</feature>
<dbReference type="Proteomes" id="UP000054845">
    <property type="component" value="Unassembled WGS sequence"/>
</dbReference>
<dbReference type="InterPro" id="IPR013901">
    <property type="entry name" value="Anthrone_oxy"/>
</dbReference>
<keyword evidence="1" id="KW-1133">Transmembrane helix</keyword>
<feature type="transmembrane region" description="Helical" evidence="1">
    <location>
        <begin position="171"/>
        <end position="189"/>
    </location>
</feature>
<dbReference type="EMBL" id="CCYA01000252">
    <property type="protein sequence ID" value="CEH15072.1"/>
    <property type="molecule type" value="Genomic_DNA"/>
</dbReference>
<dbReference type="OrthoDB" id="5954308at2759"/>
<feature type="transmembrane region" description="Helical" evidence="1">
    <location>
        <begin position="107"/>
        <end position="126"/>
    </location>
</feature>
<organism evidence="2 3">
    <name type="scientific">Ceraceosorus bombacis</name>
    <dbReference type="NCBI Taxonomy" id="401625"/>
    <lineage>
        <taxon>Eukaryota</taxon>
        <taxon>Fungi</taxon>
        <taxon>Dikarya</taxon>
        <taxon>Basidiomycota</taxon>
        <taxon>Ustilaginomycotina</taxon>
        <taxon>Exobasidiomycetes</taxon>
        <taxon>Ceraceosorales</taxon>
        <taxon>Ceraceosoraceae</taxon>
        <taxon>Ceraceosorus</taxon>
    </lineage>
</organism>
<evidence type="ECO:0000313" key="3">
    <source>
        <dbReference type="Proteomes" id="UP000054845"/>
    </source>
</evidence>